<evidence type="ECO:0000313" key="2">
    <source>
        <dbReference type="Proteomes" id="UP001283361"/>
    </source>
</evidence>
<dbReference type="AlphaFoldDB" id="A0AAE1ACF3"/>
<reference evidence="1" key="1">
    <citation type="journal article" date="2023" name="G3 (Bethesda)">
        <title>A reference genome for the long-term kleptoplast-retaining sea slug Elysia crispata morphotype clarki.</title>
        <authorList>
            <person name="Eastman K.E."/>
            <person name="Pendleton A.L."/>
            <person name="Shaikh M.A."/>
            <person name="Suttiyut T."/>
            <person name="Ogas R."/>
            <person name="Tomko P."/>
            <person name="Gavelis G."/>
            <person name="Widhalm J.R."/>
            <person name="Wisecaver J.H."/>
        </authorList>
    </citation>
    <scope>NUCLEOTIDE SEQUENCE</scope>
    <source>
        <strain evidence="1">ECLA1</strain>
    </source>
</reference>
<gene>
    <name evidence="1" type="ORF">RRG08_023259</name>
</gene>
<dbReference type="Proteomes" id="UP001283361">
    <property type="component" value="Unassembled WGS sequence"/>
</dbReference>
<keyword evidence="2" id="KW-1185">Reference proteome</keyword>
<sequence length="222" mass="25494">MGWTLFVLGEASKPVRHAVPALSRSLRICTRWMLHVLWLRHQRVIMALVPFIRNHILFCSAHGKYSRCASMDKDKAFLMSSIVSWLHDRGYAASNTWVDWSSGDRMVEPLPWFLIFETCSGRSKPQRTMSRSFCRGFTSRAASVVVLPHALLHRCDSRLNHFRYRLVWSDHPRRSQTQDSTSLDTALYGRVIPGAARLKTQLVWIPPCMVGSFPTPPDSRLN</sequence>
<comment type="caution">
    <text evidence="1">The sequence shown here is derived from an EMBL/GenBank/DDBJ whole genome shotgun (WGS) entry which is preliminary data.</text>
</comment>
<dbReference type="EMBL" id="JAWDGP010002173">
    <property type="protein sequence ID" value="KAK3785058.1"/>
    <property type="molecule type" value="Genomic_DNA"/>
</dbReference>
<accession>A0AAE1ACF3</accession>
<proteinExistence type="predicted"/>
<evidence type="ECO:0000313" key="1">
    <source>
        <dbReference type="EMBL" id="KAK3785058.1"/>
    </source>
</evidence>
<name>A0AAE1ACF3_9GAST</name>
<protein>
    <submittedName>
        <fullName evidence="1">Uncharacterized protein</fullName>
    </submittedName>
</protein>
<organism evidence="1 2">
    <name type="scientific">Elysia crispata</name>
    <name type="common">lettuce slug</name>
    <dbReference type="NCBI Taxonomy" id="231223"/>
    <lineage>
        <taxon>Eukaryota</taxon>
        <taxon>Metazoa</taxon>
        <taxon>Spiralia</taxon>
        <taxon>Lophotrochozoa</taxon>
        <taxon>Mollusca</taxon>
        <taxon>Gastropoda</taxon>
        <taxon>Heterobranchia</taxon>
        <taxon>Euthyneura</taxon>
        <taxon>Panpulmonata</taxon>
        <taxon>Sacoglossa</taxon>
        <taxon>Placobranchoidea</taxon>
        <taxon>Plakobranchidae</taxon>
        <taxon>Elysia</taxon>
    </lineage>
</organism>